<dbReference type="HAMAP" id="MF_00479">
    <property type="entry name" value="RsxG_RnfG"/>
    <property type="match status" value="1"/>
</dbReference>
<keyword evidence="9" id="KW-1185">Reference proteome</keyword>
<reference evidence="8 9" key="1">
    <citation type="submission" date="2014-03" db="EMBL/GenBank/DDBJ databases">
        <title>Genome sequence of Clostridium litorale W6, DSM 5388.</title>
        <authorList>
            <person name="Poehlein A."/>
            <person name="Jagirdar A."/>
            <person name="Khonsari B."/>
            <person name="Chibani C.M."/>
            <person name="Gutierrez Gutierrez D.A."/>
            <person name="Davydova E."/>
            <person name="Alghaithi H.S."/>
            <person name="Nair K.P."/>
            <person name="Dhamotharan K."/>
            <person name="Chandran L."/>
            <person name="G W."/>
            <person name="Daniel R."/>
        </authorList>
    </citation>
    <scope>NUCLEOTIDE SEQUENCE [LARGE SCALE GENOMIC DNA]</scope>
    <source>
        <strain evidence="8 9">W6</strain>
    </source>
</reference>
<dbReference type="PANTHER" id="PTHR36118:SF1">
    <property type="entry name" value="ION-TRANSLOCATING OXIDOREDUCTASE COMPLEX SUBUNIT G"/>
    <property type="match status" value="1"/>
</dbReference>
<evidence type="ECO:0000259" key="7">
    <source>
        <dbReference type="SMART" id="SM00900"/>
    </source>
</evidence>
<comment type="caution">
    <text evidence="8">The sequence shown here is derived from an EMBL/GenBank/DDBJ whole genome shotgun (WGS) entry which is preliminary data.</text>
</comment>
<dbReference type="GO" id="GO:0022900">
    <property type="term" value="P:electron transport chain"/>
    <property type="evidence" value="ECO:0007669"/>
    <property type="project" value="UniProtKB-UniRule"/>
</dbReference>
<evidence type="ECO:0000256" key="2">
    <source>
        <dbReference type="ARBA" id="ARBA00022553"/>
    </source>
</evidence>
<dbReference type="EMBL" id="JJMM01000026">
    <property type="protein sequence ID" value="KDR94054.1"/>
    <property type="molecule type" value="Genomic_DNA"/>
</dbReference>
<comment type="similarity">
    <text evidence="6">Belongs to the RnfG family.</text>
</comment>
<dbReference type="SMART" id="SM00900">
    <property type="entry name" value="FMN_bind"/>
    <property type="match status" value="1"/>
</dbReference>
<feature type="modified residue" description="FMN phosphoryl threonine" evidence="6">
    <location>
        <position position="162"/>
    </location>
</feature>
<proteinExistence type="inferred from homology"/>
<dbReference type="GO" id="GO:0010181">
    <property type="term" value="F:FMN binding"/>
    <property type="evidence" value="ECO:0007669"/>
    <property type="project" value="InterPro"/>
</dbReference>
<comment type="cofactor">
    <cofactor evidence="6">
        <name>FMN</name>
        <dbReference type="ChEBI" id="CHEBI:58210"/>
    </cofactor>
</comment>
<keyword evidence="6" id="KW-0472">Membrane</keyword>
<dbReference type="Pfam" id="PF04205">
    <property type="entry name" value="FMN_bind"/>
    <property type="match status" value="1"/>
</dbReference>
<evidence type="ECO:0000256" key="3">
    <source>
        <dbReference type="ARBA" id="ARBA00022630"/>
    </source>
</evidence>
<keyword evidence="6" id="KW-0812">Transmembrane</keyword>
<keyword evidence="3 6" id="KW-0285">Flavoprotein</keyword>
<evidence type="ECO:0000313" key="9">
    <source>
        <dbReference type="Proteomes" id="UP000027946"/>
    </source>
</evidence>
<dbReference type="RefSeq" id="WP_038267858.1">
    <property type="nucleotide sequence ID" value="NZ_FSRH01000003.1"/>
</dbReference>
<keyword evidence="1 6" id="KW-0813">Transport</keyword>
<accession>A0A069RAG1</accession>
<dbReference type="Gene3D" id="3.90.1010.20">
    <property type="match status" value="1"/>
</dbReference>
<keyword evidence="5 6" id="KW-0249">Electron transport</keyword>
<comment type="function">
    <text evidence="6">Part of a membrane-bound complex that couples electron transfer with translocation of ions across the membrane.</text>
</comment>
<dbReference type="NCBIfam" id="TIGR01947">
    <property type="entry name" value="rnfG"/>
    <property type="match status" value="1"/>
</dbReference>
<dbReference type="Proteomes" id="UP000027946">
    <property type="component" value="Unassembled WGS sequence"/>
</dbReference>
<dbReference type="GO" id="GO:0005886">
    <property type="term" value="C:plasma membrane"/>
    <property type="evidence" value="ECO:0007669"/>
    <property type="project" value="UniProtKB-SubCell"/>
</dbReference>
<evidence type="ECO:0000256" key="6">
    <source>
        <dbReference type="HAMAP-Rule" id="MF_00479"/>
    </source>
</evidence>
<comment type="subunit">
    <text evidence="6">The complex is composed of six subunits: RnfA, RnfB, RnfC, RnfD, RnfE and RnfG.</text>
</comment>
<sequence length="184" mass="19152">MKEITKLGIMLLVIASISAVVLGFTNEITKPIIQAQAEQASNKARAEILPAAKEFEEVSGEDFGPVVKEVYKGIDGETVGYTIKTVPTSGYGGAIEVTVGISADGKITGVNIGSHAETPGLGAKASGEFKDQYTGKAVEKEIEVIKAGSPQDNQIVAISGATITSNAVTEGVNEAIRVFNEVLQ</sequence>
<keyword evidence="6" id="KW-1003">Cell membrane</keyword>
<feature type="domain" description="FMN-binding" evidence="7">
    <location>
        <begin position="90"/>
        <end position="179"/>
    </location>
</feature>
<dbReference type="AlphaFoldDB" id="A0A069RAG1"/>
<keyword evidence="6" id="KW-1133">Transmembrane helix</keyword>
<keyword evidence="4 6" id="KW-0288">FMN</keyword>
<dbReference type="PANTHER" id="PTHR36118">
    <property type="entry name" value="ION-TRANSLOCATING OXIDOREDUCTASE COMPLEX SUBUNIT G"/>
    <property type="match status" value="1"/>
</dbReference>
<dbReference type="EC" id="7.-.-.-" evidence="6"/>
<evidence type="ECO:0000256" key="1">
    <source>
        <dbReference type="ARBA" id="ARBA00022448"/>
    </source>
</evidence>
<dbReference type="InterPro" id="IPR010209">
    <property type="entry name" value="Ion_transpt_RnfG/RsxG"/>
</dbReference>
<keyword evidence="6" id="KW-1278">Translocase</keyword>
<evidence type="ECO:0000256" key="5">
    <source>
        <dbReference type="ARBA" id="ARBA00022982"/>
    </source>
</evidence>
<dbReference type="eggNOG" id="COG4659">
    <property type="taxonomic scope" value="Bacteria"/>
</dbReference>
<dbReference type="STRING" id="1121324.CLIT_23c03260"/>
<dbReference type="GO" id="GO:0009055">
    <property type="term" value="F:electron transfer activity"/>
    <property type="evidence" value="ECO:0007669"/>
    <property type="project" value="InterPro"/>
</dbReference>
<dbReference type="OrthoDB" id="9794010at2"/>
<evidence type="ECO:0000256" key="4">
    <source>
        <dbReference type="ARBA" id="ARBA00022643"/>
    </source>
</evidence>
<evidence type="ECO:0000313" key="8">
    <source>
        <dbReference type="EMBL" id="KDR94054.1"/>
    </source>
</evidence>
<comment type="subcellular location">
    <subcellularLocation>
        <location evidence="6">Cell membrane</location>
        <topology evidence="6">Single-pass membrane protein</topology>
    </subcellularLocation>
</comment>
<keyword evidence="2 6" id="KW-0597">Phosphoprotein</keyword>
<protein>
    <recommendedName>
        <fullName evidence="6">Ion-translocating oxidoreductase complex subunit G</fullName>
        <ecNumber evidence="6">7.-.-.-</ecNumber>
    </recommendedName>
    <alternativeName>
        <fullName evidence="6">Rnf electron transport complex subunit G</fullName>
    </alternativeName>
</protein>
<dbReference type="PIRSF" id="PIRSF006091">
    <property type="entry name" value="E_trnsport_RnfG"/>
    <property type="match status" value="1"/>
</dbReference>
<gene>
    <name evidence="6 8" type="primary">rnfG</name>
    <name evidence="8" type="ORF">CLIT_23c03260</name>
</gene>
<dbReference type="InterPro" id="IPR007329">
    <property type="entry name" value="FMN-bd"/>
</dbReference>
<name>A0A069RAG1_PEPLI</name>
<organism evidence="8 9">
    <name type="scientific">Peptoclostridium litorale DSM 5388</name>
    <dbReference type="NCBI Taxonomy" id="1121324"/>
    <lineage>
        <taxon>Bacteria</taxon>
        <taxon>Bacillati</taxon>
        <taxon>Bacillota</taxon>
        <taxon>Clostridia</taxon>
        <taxon>Peptostreptococcales</taxon>
        <taxon>Peptoclostridiaceae</taxon>
        <taxon>Peptoclostridium</taxon>
    </lineage>
</organism>